<dbReference type="Proteomes" id="UP001610728">
    <property type="component" value="Unassembled WGS sequence"/>
</dbReference>
<gene>
    <name evidence="3" type="ORF">HOO65_030422</name>
</gene>
<feature type="signal peptide" evidence="2">
    <location>
        <begin position="1"/>
        <end position="19"/>
    </location>
</feature>
<feature type="compositionally biased region" description="Polar residues" evidence="1">
    <location>
        <begin position="279"/>
        <end position="289"/>
    </location>
</feature>
<protein>
    <submittedName>
        <fullName evidence="3">Uncharacterized protein</fullName>
    </submittedName>
</protein>
<evidence type="ECO:0000313" key="3">
    <source>
        <dbReference type="EMBL" id="KAL2888921.1"/>
    </source>
</evidence>
<proteinExistence type="predicted"/>
<keyword evidence="4" id="KW-1185">Reference proteome</keyword>
<evidence type="ECO:0000256" key="1">
    <source>
        <dbReference type="SAM" id="MobiDB-lite"/>
    </source>
</evidence>
<reference evidence="3 4" key="1">
    <citation type="submission" date="2020-05" db="EMBL/GenBank/DDBJ databases">
        <title>Ceratocystis lukuohia genome.</title>
        <authorList>
            <person name="Harrington T.C."/>
            <person name="Kim K."/>
            <person name="Mayers C.G."/>
        </authorList>
    </citation>
    <scope>NUCLEOTIDE SEQUENCE [LARGE SCALE GENOMIC DNA]</scope>
    <source>
        <strain evidence="3 4">C4212</strain>
    </source>
</reference>
<dbReference type="RefSeq" id="XP_070860101.1">
    <property type="nucleotide sequence ID" value="XM_071000397.1"/>
</dbReference>
<accession>A0ABR4MKZ9</accession>
<keyword evidence="2" id="KW-0732">Signal</keyword>
<comment type="caution">
    <text evidence="3">The sequence shown here is derived from an EMBL/GenBank/DDBJ whole genome shotgun (WGS) entry which is preliminary data.</text>
</comment>
<dbReference type="GeneID" id="98117239"/>
<name>A0ABR4MKZ9_9PEZI</name>
<sequence>MRFYSFLSLGLLILPFGSCRPGPAQDLQPTNAAGIETTQARTLHKSTDTSDPNYLKDHGYSLWDFGGGKYVVLSRSCTRRAGLQPVLQISIDDEQKVATIRDNKLDLELFREDRLRLHQIFQALCYKHKTPFREMKRVVMDITDPTTHLDVKRYRKTNGLGFEDEIKVTPNQPGWEAFSSAIYYRQATQMVPGAEVDEILIKEQRRDSRNFEYAAVIAEVMTISFKQRGLNDEDVLVDPTGTNDAELAAEGDPNAAWEVANKGEAELEESASGKYPDPTLSSKSIQESS</sequence>
<organism evidence="3 4">
    <name type="scientific">Ceratocystis lukuohia</name>
    <dbReference type="NCBI Taxonomy" id="2019550"/>
    <lineage>
        <taxon>Eukaryota</taxon>
        <taxon>Fungi</taxon>
        <taxon>Dikarya</taxon>
        <taxon>Ascomycota</taxon>
        <taxon>Pezizomycotina</taxon>
        <taxon>Sordariomycetes</taxon>
        <taxon>Hypocreomycetidae</taxon>
        <taxon>Microascales</taxon>
        <taxon>Ceratocystidaceae</taxon>
        <taxon>Ceratocystis</taxon>
    </lineage>
</organism>
<feature type="region of interest" description="Disordered" evidence="1">
    <location>
        <begin position="265"/>
        <end position="289"/>
    </location>
</feature>
<feature type="chain" id="PRO_5046577976" evidence="2">
    <location>
        <begin position="20"/>
        <end position="289"/>
    </location>
</feature>
<evidence type="ECO:0000313" key="4">
    <source>
        <dbReference type="Proteomes" id="UP001610728"/>
    </source>
</evidence>
<evidence type="ECO:0000256" key="2">
    <source>
        <dbReference type="SAM" id="SignalP"/>
    </source>
</evidence>
<dbReference type="EMBL" id="JABSNW010000003">
    <property type="protein sequence ID" value="KAL2888921.1"/>
    <property type="molecule type" value="Genomic_DNA"/>
</dbReference>